<evidence type="ECO:0000313" key="2">
    <source>
        <dbReference type="EMBL" id="QEV58576.1"/>
    </source>
</evidence>
<evidence type="ECO:0000313" key="1">
    <source>
        <dbReference type="EMBL" id="MBB5108322.1"/>
    </source>
</evidence>
<dbReference type="RefSeq" id="WP_150509779.1">
    <property type="nucleotide sequence ID" value="NZ_BMSQ01000020.1"/>
</dbReference>
<evidence type="ECO:0000313" key="4">
    <source>
        <dbReference type="Proteomes" id="UP000549009"/>
    </source>
</evidence>
<dbReference type="Proteomes" id="UP000549009">
    <property type="component" value="Unassembled WGS sequence"/>
</dbReference>
<dbReference type="OrthoDB" id="4328922at2"/>
<evidence type="ECO:0000313" key="3">
    <source>
        <dbReference type="Proteomes" id="UP000326505"/>
    </source>
</evidence>
<dbReference type="Proteomes" id="UP000326505">
    <property type="component" value="Chromosome"/>
</dbReference>
<dbReference type="KEGG" id="sspb:CP982_07495"/>
<keyword evidence="4" id="KW-1185">Reference proteome</keyword>
<organism evidence="2 3">
    <name type="scientific">Streptomyces spectabilis</name>
    <dbReference type="NCBI Taxonomy" id="68270"/>
    <lineage>
        <taxon>Bacteria</taxon>
        <taxon>Bacillati</taxon>
        <taxon>Actinomycetota</taxon>
        <taxon>Actinomycetes</taxon>
        <taxon>Kitasatosporales</taxon>
        <taxon>Streptomycetaceae</taxon>
        <taxon>Streptomyces</taxon>
    </lineage>
</organism>
<reference evidence="2 3" key="1">
    <citation type="submission" date="2017-09" db="EMBL/GenBank/DDBJ databases">
        <authorList>
            <person name="Lee N."/>
            <person name="Cho B.-K."/>
        </authorList>
    </citation>
    <scope>NUCLEOTIDE SEQUENCE [LARGE SCALE GENOMIC DNA]</scope>
    <source>
        <strain evidence="2 3">ATCC 27465</strain>
    </source>
</reference>
<proteinExistence type="predicted"/>
<protein>
    <submittedName>
        <fullName evidence="2">Uncharacterized protein</fullName>
    </submittedName>
</protein>
<dbReference type="EMBL" id="JACHJD010000018">
    <property type="protein sequence ID" value="MBB5108322.1"/>
    <property type="molecule type" value="Genomic_DNA"/>
</dbReference>
<sequence>MLTLRIQQMTIDGHPYLCPECAAQAFTLDGTGFIDALPVRGNCWQSHTWEEPLITLGVLKEILHTSSGRQCATDEDTFEITVGGAVLAGILHPEITVDDVKQAGRLYWRRIIKPVLRRHRRAAGRAVTRPVKGAVAATQAAALTAAWDLRAGGHEPDPDRQPEPINPCGAGCDRGWFTIPTRIHPKAGSQGKIRVPCGVCATTGEAD</sequence>
<accession>A0A5P2X7N8</accession>
<gene>
    <name evidence="2" type="ORF">CP982_07495</name>
    <name evidence="1" type="ORF">FHS40_007443</name>
</gene>
<name>A0A5P2X7N8_STRST</name>
<reference evidence="1 4" key="2">
    <citation type="submission" date="2020-08" db="EMBL/GenBank/DDBJ databases">
        <title>Genomic Encyclopedia of Type Strains, Phase III (KMG-III): the genomes of soil and plant-associated and newly described type strains.</title>
        <authorList>
            <person name="Whitman W."/>
        </authorList>
    </citation>
    <scope>NUCLEOTIDE SEQUENCE [LARGE SCALE GENOMIC DNA]</scope>
    <source>
        <strain evidence="1 4">CECT 3146</strain>
    </source>
</reference>
<dbReference type="AlphaFoldDB" id="A0A5P2X7N8"/>
<dbReference type="EMBL" id="CP023690">
    <property type="protein sequence ID" value="QEV58576.1"/>
    <property type="molecule type" value="Genomic_DNA"/>
</dbReference>